<reference evidence="9" key="2">
    <citation type="submission" date="2021-01" db="EMBL/GenBank/DDBJ databases">
        <authorList>
            <person name="Schikora-Tamarit M.A."/>
        </authorList>
    </citation>
    <scope>NUCLEOTIDE SEQUENCE</scope>
    <source>
        <strain evidence="9">CBS2887</strain>
    </source>
</reference>
<dbReference type="InterPro" id="IPR045175">
    <property type="entry name" value="M28_fam"/>
</dbReference>
<dbReference type="Pfam" id="PF04389">
    <property type="entry name" value="Peptidase_M28"/>
    <property type="match status" value="1"/>
</dbReference>
<dbReference type="GO" id="GO:0046872">
    <property type="term" value="F:metal ion binding"/>
    <property type="evidence" value="ECO:0007669"/>
    <property type="project" value="UniProtKB-KW"/>
</dbReference>
<keyword evidence="3 6" id="KW-0479">Metal-binding</keyword>
<feature type="chain" id="PRO_5040532299" description="Peptide hydrolase" evidence="6">
    <location>
        <begin position="20"/>
        <end position="519"/>
    </location>
</feature>
<keyword evidence="5 6" id="KW-0862">Zinc</keyword>
<dbReference type="InterPro" id="IPR007484">
    <property type="entry name" value="Peptidase_M28"/>
</dbReference>
<dbReference type="InterPro" id="IPR046450">
    <property type="entry name" value="PA_dom_sf"/>
</dbReference>
<dbReference type="Gene3D" id="3.50.30.30">
    <property type="match status" value="1"/>
</dbReference>
<evidence type="ECO:0000313" key="9">
    <source>
        <dbReference type="EMBL" id="KAH3680709.1"/>
    </source>
</evidence>
<evidence type="ECO:0000259" key="7">
    <source>
        <dbReference type="Pfam" id="PF02225"/>
    </source>
</evidence>
<dbReference type="Pfam" id="PF02225">
    <property type="entry name" value="PA"/>
    <property type="match status" value="1"/>
</dbReference>
<dbReference type="SUPFAM" id="SSF53187">
    <property type="entry name" value="Zn-dependent exopeptidases"/>
    <property type="match status" value="1"/>
</dbReference>
<protein>
    <recommendedName>
        <fullName evidence="6">Peptide hydrolase</fullName>
        <ecNumber evidence="6">3.4.-.-</ecNumber>
    </recommendedName>
</protein>
<dbReference type="FunFam" id="3.40.630.10:FF:000093">
    <property type="entry name" value="Peptide hydrolase"/>
    <property type="match status" value="1"/>
</dbReference>
<comment type="similarity">
    <text evidence="6">Belongs to the peptidase M28 family.</text>
</comment>
<accession>A0A9P8Q0S1</accession>
<keyword evidence="2 6" id="KW-0645">Protease</keyword>
<dbReference type="InterPro" id="IPR003137">
    <property type="entry name" value="PA_domain"/>
</dbReference>
<feature type="domain" description="Peptidase M28" evidence="8">
    <location>
        <begin position="277"/>
        <end position="477"/>
    </location>
</feature>
<dbReference type="PANTHER" id="PTHR12147">
    <property type="entry name" value="METALLOPEPTIDASE M28 FAMILY MEMBER"/>
    <property type="match status" value="1"/>
</dbReference>
<dbReference type="OrthoDB" id="10013407at2759"/>
<dbReference type="AlphaFoldDB" id="A0A9P8Q0S1"/>
<comment type="caution">
    <text evidence="9">The sequence shown here is derived from an EMBL/GenBank/DDBJ whole genome shotgun (WGS) entry which is preliminary data.</text>
</comment>
<evidence type="ECO:0000256" key="1">
    <source>
        <dbReference type="ARBA" id="ARBA00001947"/>
    </source>
</evidence>
<keyword evidence="6" id="KW-0732">Signal</keyword>
<dbReference type="GO" id="GO:0008235">
    <property type="term" value="F:metalloexopeptidase activity"/>
    <property type="evidence" value="ECO:0007669"/>
    <property type="project" value="InterPro"/>
</dbReference>
<evidence type="ECO:0000256" key="3">
    <source>
        <dbReference type="ARBA" id="ARBA00022723"/>
    </source>
</evidence>
<evidence type="ECO:0000256" key="4">
    <source>
        <dbReference type="ARBA" id="ARBA00022801"/>
    </source>
</evidence>
<dbReference type="PANTHER" id="PTHR12147:SF17">
    <property type="entry name" value="AMINOPEPTIDASE Y"/>
    <property type="match status" value="1"/>
</dbReference>
<feature type="domain" description="PA" evidence="7">
    <location>
        <begin position="176"/>
        <end position="256"/>
    </location>
</feature>
<name>A0A9P8Q0S1_WICPI</name>
<dbReference type="GO" id="GO:0006508">
    <property type="term" value="P:proteolysis"/>
    <property type="evidence" value="ECO:0007669"/>
    <property type="project" value="UniProtKB-KW"/>
</dbReference>
<comment type="cofactor">
    <cofactor evidence="1">
        <name>Zn(2+)</name>
        <dbReference type="ChEBI" id="CHEBI:29105"/>
    </cofactor>
</comment>
<reference evidence="9" key="1">
    <citation type="journal article" date="2021" name="Open Biol.">
        <title>Shared evolutionary footprints suggest mitochondrial oxidative damage underlies multiple complex I losses in fungi.</title>
        <authorList>
            <person name="Schikora-Tamarit M.A."/>
            <person name="Marcet-Houben M."/>
            <person name="Nosek J."/>
            <person name="Gabaldon T."/>
        </authorList>
    </citation>
    <scope>NUCLEOTIDE SEQUENCE</scope>
    <source>
        <strain evidence="9">CBS2887</strain>
    </source>
</reference>
<sequence length="519" mass="56940">MRLPFVTLTLLATSLLSNALVLPSPEQFLSQQFLALNKEDLKEQVIQLNAIETTGSLPAYEDLPLVDTDDLQNLITLEDLNSTAIDLYHIAELSLGEYGHPTRVIGSKGHWGTIGYVLKQLKKLKHYYTFETQEFKALDGRVLSSNLTLNGEPVEKVKAFQLTPGAHVYGANLFFAANKGCDESDYEGLSAGNTVAVIQRGICPFGDKSSLAGKFGARAALIYDPLSEDLMPGTLGEPTDTTVGTLGITRSLAESLTEESIVDVEINAFVRYITTKNVIAETIHGDHDNVVSLGAHSDSVEAGPGINDDGSGTVSLLTVAKQLSKFKVNNAVRFAWWAAEEEGLLGSNYYANSLSPEENAKVRLFMDYDMMASPNYEYQVYNGSNIDNPKGSEEIKNLYIDWYNKNELPWVLIPFDGRSDYVGFIENGIPGGGIAAGAEGLNSQNGEVLDECYHQLCDDLDNLAWDAFLVNTKLIAHSVATYSKDLSSFPEREVESKVNDVSENKKQSKFLYRGSHLIM</sequence>
<organism evidence="9 10">
    <name type="scientific">Wickerhamomyces pijperi</name>
    <name type="common">Yeast</name>
    <name type="synonym">Pichia pijperi</name>
    <dbReference type="NCBI Taxonomy" id="599730"/>
    <lineage>
        <taxon>Eukaryota</taxon>
        <taxon>Fungi</taxon>
        <taxon>Dikarya</taxon>
        <taxon>Ascomycota</taxon>
        <taxon>Saccharomycotina</taxon>
        <taxon>Saccharomycetes</taxon>
        <taxon>Phaffomycetales</taxon>
        <taxon>Wickerhamomycetaceae</taxon>
        <taxon>Wickerhamomyces</taxon>
    </lineage>
</organism>
<evidence type="ECO:0000256" key="2">
    <source>
        <dbReference type="ARBA" id="ARBA00022670"/>
    </source>
</evidence>
<evidence type="ECO:0000256" key="6">
    <source>
        <dbReference type="RuleBase" id="RU361240"/>
    </source>
</evidence>
<dbReference type="EC" id="3.4.-.-" evidence="6"/>
<dbReference type="SUPFAM" id="SSF52025">
    <property type="entry name" value="PA domain"/>
    <property type="match status" value="1"/>
</dbReference>
<feature type="signal peptide" evidence="6">
    <location>
        <begin position="1"/>
        <end position="19"/>
    </location>
</feature>
<keyword evidence="4 6" id="KW-0378">Hydrolase</keyword>
<evidence type="ECO:0000256" key="5">
    <source>
        <dbReference type="ARBA" id="ARBA00022833"/>
    </source>
</evidence>
<proteinExistence type="inferred from homology"/>
<keyword evidence="10" id="KW-1185">Reference proteome</keyword>
<dbReference type="Gene3D" id="3.40.630.10">
    <property type="entry name" value="Zn peptidases"/>
    <property type="match status" value="1"/>
</dbReference>
<dbReference type="EMBL" id="JAEUBG010004681">
    <property type="protein sequence ID" value="KAH3680709.1"/>
    <property type="molecule type" value="Genomic_DNA"/>
</dbReference>
<gene>
    <name evidence="9" type="ORF">WICPIJ_008145</name>
</gene>
<evidence type="ECO:0000259" key="8">
    <source>
        <dbReference type="Pfam" id="PF04389"/>
    </source>
</evidence>
<dbReference type="Proteomes" id="UP000774326">
    <property type="component" value="Unassembled WGS sequence"/>
</dbReference>
<evidence type="ECO:0000313" key="10">
    <source>
        <dbReference type="Proteomes" id="UP000774326"/>
    </source>
</evidence>